<dbReference type="WBParaSite" id="nRc.2.0.1.t45854-RA">
    <property type="protein sequence ID" value="nRc.2.0.1.t45854-RA"/>
    <property type="gene ID" value="nRc.2.0.1.g45854"/>
</dbReference>
<evidence type="ECO:0000313" key="1">
    <source>
        <dbReference type="Proteomes" id="UP000887565"/>
    </source>
</evidence>
<organism evidence="1 2">
    <name type="scientific">Romanomermis culicivorax</name>
    <name type="common">Nematode worm</name>
    <dbReference type="NCBI Taxonomy" id="13658"/>
    <lineage>
        <taxon>Eukaryota</taxon>
        <taxon>Metazoa</taxon>
        <taxon>Ecdysozoa</taxon>
        <taxon>Nematoda</taxon>
        <taxon>Enoplea</taxon>
        <taxon>Dorylaimia</taxon>
        <taxon>Mermithida</taxon>
        <taxon>Mermithoidea</taxon>
        <taxon>Mermithidae</taxon>
        <taxon>Romanomermis</taxon>
    </lineage>
</organism>
<keyword evidence="1" id="KW-1185">Reference proteome</keyword>
<proteinExistence type="predicted"/>
<dbReference type="Proteomes" id="UP000887565">
    <property type="component" value="Unplaced"/>
</dbReference>
<reference evidence="2" key="1">
    <citation type="submission" date="2022-11" db="UniProtKB">
        <authorList>
            <consortium name="WormBaseParasite"/>
        </authorList>
    </citation>
    <scope>IDENTIFICATION</scope>
</reference>
<name>A0A915L449_ROMCU</name>
<dbReference type="AlphaFoldDB" id="A0A915L449"/>
<accession>A0A915L449</accession>
<sequence>MGLEKVCYENLKTDDGCESDAHGMHKWTLNLTVQLLTTHGPMINIIFFDTKRRLFILAFPTEQNAIDGTEVSVLFGWTLLPVVSRKIADPFRLKVNFQAERFKLLTIRSVPSEKA</sequence>
<evidence type="ECO:0000313" key="2">
    <source>
        <dbReference type="WBParaSite" id="nRc.2.0.1.t45854-RA"/>
    </source>
</evidence>
<protein>
    <submittedName>
        <fullName evidence="2">Uncharacterized protein</fullName>
    </submittedName>
</protein>